<evidence type="ECO:0000313" key="1">
    <source>
        <dbReference type="EMBL" id="MCH6472494.1"/>
    </source>
</evidence>
<dbReference type="RefSeq" id="WP_241056668.1">
    <property type="nucleotide sequence ID" value="NZ_JAKZBV010000002.1"/>
</dbReference>
<name>A0ABS9U720_9MICC</name>
<comment type="caution">
    <text evidence="1">The sequence shown here is derived from an EMBL/GenBank/DDBJ whole genome shotgun (WGS) entry which is preliminary data.</text>
</comment>
<dbReference type="EMBL" id="JAKZBV010000002">
    <property type="protein sequence ID" value="MCH6472494.1"/>
    <property type="molecule type" value="Genomic_DNA"/>
</dbReference>
<keyword evidence="2" id="KW-1185">Reference proteome</keyword>
<reference evidence="1 2" key="1">
    <citation type="submission" date="2022-03" db="EMBL/GenBank/DDBJ databases">
        <title>Sinomonas sp. isolated from a soil.</title>
        <authorList>
            <person name="Han J."/>
            <person name="Kim D.-U."/>
        </authorList>
    </citation>
    <scope>NUCLEOTIDE SEQUENCE [LARGE SCALE GENOMIC DNA]</scope>
    <source>
        <strain evidence="1 2">5-5</strain>
    </source>
</reference>
<evidence type="ECO:0000313" key="2">
    <source>
        <dbReference type="Proteomes" id="UP001202922"/>
    </source>
</evidence>
<organism evidence="1 2">
    <name type="scientific">Sinomonas terrae</name>
    <dbReference type="NCBI Taxonomy" id="2908838"/>
    <lineage>
        <taxon>Bacteria</taxon>
        <taxon>Bacillati</taxon>
        <taxon>Actinomycetota</taxon>
        <taxon>Actinomycetes</taxon>
        <taxon>Micrococcales</taxon>
        <taxon>Micrococcaceae</taxon>
        <taxon>Sinomonas</taxon>
    </lineage>
</organism>
<accession>A0ABS9U720</accession>
<sequence length="94" mass="9816">MKGIPEPSHLVRAGFDEWAPEPGAFVELRSGGAIIRAGRIEAVMPDASGFWLGADGLDTRQYVGLSSDCPEIWIRSDSPVGSLDTSLGSSAGAV</sequence>
<dbReference type="Proteomes" id="UP001202922">
    <property type="component" value="Unassembled WGS sequence"/>
</dbReference>
<proteinExistence type="predicted"/>
<protein>
    <submittedName>
        <fullName evidence="1">Uncharacterized protein</fullName>
    </submittedName>
</protein>
<gene>
    <name evidence="1" type="ORF">L0M17_21445</name>
</gene>